<evidence type="ECO:0000313" key="2">
    <source>
        <dbReference type="EMBL" id="CEM29422.1"/>
    </source>
</evidence>
<sequence length="395" mass="43265">MLASKPNFLEQIAAEIAVDFSPICDWPLDFDNAVKKIGEATAQIHGPSSSASTDVDSIMSPPASSAYSPTIDPADSELMNTRGSTTLASEVSAAKPTAAPSADNTGRKGFHRQLTLPDTEGSYHQNQFESYEEPNPKTLSTVQYYLADKIKLTPGLKTALENFHNTEAPRITAELSAMASDTDKAWKEISHKNGVRIDRKKHGMIVRGSIEFSAPNMTPHDALHSIWAGPMDYNDMAESSNRLITWREGWPASCFYYLSFHGQFGFPGRDFLMAGTLADLGDSHAVLASASFQHPELDHHPVMLKGRVRAHAAIGGYDCRRLPNGKLRLTAIWQLDLKVPMAPDFIVKQLQAKSVHHLENLVARFTGQEVPHVGGKSTRRRGGRKGAHGFGGKQH</sequence>
<evidence type="ECO:0000256" key="1">
    <source>
        <dbReference type="SAM" id="MobiDB-lite"/>
    </source>
</evidence>
<feature type="region of interest" description="Disordered" evidence="1">
    <location>
        <begin position="370"/>
        <end position="395"/>
    </location>
</feature>
<reference evidence="2" key="1">
    <citation type="submission" date="2014-11" db="EMBL/GenBank/DDBJ databases">
        <authorList>
            <person name="Otto D Thomas"/>
            <person name="Naeem Raeece"/>
        </authorList>
    </citation>
    <scope>NUCLEOTIDE SEQUENCE</scope>
</reference>
<protein>
    <recommendedName>
        <fullName evidence="3">START domain-containing protein</fullName>
    </recommendedName>
</protein>
<accession>A0A0G4GI35</accession>
<dbReference type="AlphaFoldDB" id="A0A0G4GI35"/>
<feature type="compositionally biased region" description="Basic residues" evidence="1">
    <location>
        <begin position="377"/>
        <end position="387"/>
    </location>
</feature>
<dbReference type="VEuPathDB" id="CryptoDB:Cvel_21994"/>
<feature type="compositionally biased region" description="Polar residues" evidence="1">
    <location>
        <begin position="78"/>
        <end position="89"/>
    </location>
</feature>
<feature type="compositionally biased region" description="Polar residues" evidence="1">
    <location>
        <begin position="46"/>
        <end position="55"/>
    </location>
</feature>
<dbReference type="InterPro" id="IPR023393">
    <property type="entry name" value="START-like_dom_sf"/>
</dbReference>
<dbReference type="SUPFAM" id="SSF55961">
    <property type="entry name" value="Bet v1-like"/>
    <property type="match status" value="1"/>
</dbReference>
<name>A0A0G4GI35_9ALVE</name>
<feature type="region of interest" description="Disordered" evidence="1">
    <location>
        <begin position="44"/>
        <end position="113"/>
    </location>
</feature>
<dbReference type="EMBL" id="CDMZ01001236">
    <property type="protein sequence ID" value="CEM29422.1"/>
    <property type="molecule type" value="Genomic_DNA"/>
</dbReference>
<organism evidence="2">
    <name type="scientific">Chromera velia CCMP2878</name>
    <dbReference type="NCBI Taxonomy" id="1169474"/>
    <lineage>
        <taxon>Eukaryota</taxon>
        <taxon>Sar</taxon>
        <taxon>Alveolata</taxon>
        <taxon>Colpodellida</taxon>
        <taxon>Chromeraceae</taxon>
        <taxon>Chromera</taxon>
    </lineage>
</organism>
<evidence type="ECO:0008006" key="3">
    <source>
        <dbReference type="Google" id="ProtNLM"/>
    </source>
</evidence>
<gene>
    <name evidence="2" type="ORF">Cvel_21994</name>
</gene>
<dbReference type="PhylomeDB" id="A0A0G4GI35"/>
<proteinExistence type="predicted"/>
<dbReference type="Gene3D" id="3.30.530.20">
    <property type="match status" value="1"/>
</dbReference>